<feature type="compositionally biased region" description="Basic residues" evidence="1">
    <location>
        <begin position="722"/>
        <end position="731"/>
    </location>
</feature>
<dbReference type="SUPFAM" id="SSF52949">
    <property type="entry name" value="Macro domain-like"/>
    <property type="match status" value="1"/>
</dbReference>
<feature type="region of interest" description="Disordered" evidence="1">
    <location>
        <begin position="313"/>
        <end position="347"/>
    </location>
</feature>
<feature type="region of interest" description="Disordered" evidence="1">
    <location>
        <begin position="444"/>
        <end position="803"/>
    </location>
</feature>
<dbReference type="PROSITE" id="PS51154">
    <property type="entry name" value="MACRO"/>
    <property type="match status" value="1"/>
</dbReference>
<organism evidence="4">
    <name type="scientific">Thrips palmi</name>
    <name type="common">Melon thrips</name>
    <dbReference type="NCBI Taxonomy" id="161013"/>
    <lineage>
        <taxon>Eukaryota</taxon>
        <taxon>Metazoa</taxon>
        <taxon>Ecdysozoa</taxon>
        <taxon>Arthropoda</taxon>
        <taxon>Hexapoda</taxon>
        <taxon>Insecta</taxon>
        <taxon>Pterygota</taxon>
        <taxon>Neoptera</taxon>
        <taxon>Paraneoptera</taxon>
        <taxon>Thysanoptera</taxon>
        <taxon>Terebrantia</taxon>
        <taxon>Thripoidea</taxon>
        <taxon>Thripidae</taxon>
        <taxon>Thrips</taxon>
    </lineage>
</organism>
<dbReference type="GeneID" id="117649117"/>
<feature type="domain" description="Macro" evidence="2">
    <location>
        <begin position="34"/>
        <end position="201"/>
    </location>
</feature>
<evidence type="ECO:0000259" key="2">
    <source>
        <dbReference type="PROSITE" id="PS51154"/>
    </source>
</evidence>
<feature type="compositionally biased region" description="Basic residues" evidence="1">
    <location>
        <begin position="513"/>
        <end position="522"/>
    </location>
</feature>
<dbReference type="InParanoid" id="A0A6P8ZA65"/>
<feature type="compositionally biased region" description="Polar residues" evidence="1">
    <location>
        <begin position="791"/>
        <end position="803"/>
    </location>
</feature>
<feature type="compositionally biased region" description="Polar residues" evidence="1">
    <location>
        <begin position="622"/>
        <end position="642"/>
    </location>
</feature>
<dbReference type="KEGG" id="tpal:117649117"/>
<feature type="compositionally biased region" description="Basic residues" evidence="1">
    <location>
        <begin position="583"/>
        <end position="597"/>
    </location>
</feature>
<dbReference type="Gene3D" id="3.40.220.10">
    <property type="entry name" value="Leucine Aminopeptidase, subunit E, domain 1"/>
    <property type="match status" value="1"/>
</dbReference>
<dbReference type="AlphaFoldDB" id="A0A6P8ZA65"/>
<name>A0A6P8ZA65_THRPL</name>
<protein>
    <submittedName>
        <fullName evidence="4">Serine/arginine repetitive matrix protein 2-like</fullName>
    </submittedName>
</protein>
<feature type="compositionally biased region" description="Basic and acidic residues" evidence="1">
    <location>
        <begin position="746"/>
        <end position="790"/>
    </location>
</feature>
<keyword evidence="3" id="KW-1185">Reference proteome</keyword>
<feature type="compositionally biased region" description="Basic and acidic residues" evidence="1">
    <location>
        <begin position="598"/>
        <end position="621"/>
    </location>
</feature>
<feature type="compositionally biased region" description="Basic and acidic residues" evidence="1">
    <location>
        <begin position="476"/>
        <end position="485"/>
    </location>
</feature>
<dbReference type="InterPro" id="IPR002589">
    <property type="entry name" value="Macro_dom"/>
</dbReference>
<feature type="compositionally biased region" description="Basic residues" evidence="1">
    <location>
        <begin position="240"/>
        <end position="254"/>
    </location>
</feature>
<dbReference type="Proteomes" id="UP000515158">
    <property type="component" value="Unplaced"/>
</dbReference>
<gene>
    <name evidence="4" type="primary">LOC117649117</name>
</gene>
<evidence type="ECO:0000313" key="4">
    <source>
        <dbReference type="RefSeq" id="XP_034247461.1"/>
    </source>
</evidence>
<dbReference type="InterPro" id="IPR043472">
    <property type="entry name" value="Macro_dom-like"/>
</dbReference>
<evidence type="ECO:0000256" key="1">
    <source>
        <dbReference type="SAM" id="MobiDB-lite"/>
    </source>
</evidence>
<feature type="compositionally biased region" description="Basic and acidic residues" evidence="1">
    <location>
        <begin position="451"/>
        <end position="466"/>
    </location>
</feature>
<dbReference type="InterPro" id="IPR050892">
    <property type="entry name" value="ADP-ribose_metab_enzymes"/>
</dbReference>
<dbReference type="PANTHER" id="PTHR12521">
    <property type="entry name" value="PROTEIN C6ORF130"/>
    <property type="match status" value="1"/>
</dbReference>
<dbReference type="OrthoDB" id="2155246at2759"/>
<dbReference type="CDD" id="cd02901">
    <property type="entry name" value="Macro_Poa1p-like"/>
    <property type="match status" value="1"/>
</dbReference>
<accession>A0A6P8ZA65</accession>
<dbReference type="PANTHER" id="PTHR12521:SF0">
    <property type="entry name" value="ADP-RIBOSE GLYCOHYDROLASE OARD1"/>
    <property type="match status" value="1"/>
</dbReference>
<sequence>MSFVCKQLYSHLTRFSICCRPTMVMSLFNSERFSSNRRLSSSLPTIIHEVEGDLFTARRDTSLAHCVSSDMKMGAGIAIHFRSKFGRVDDLLSQNKTVGEVAVLKDSQRFIFYLVTKKRYFNKPTERTLQCSLLAMREECQKLGVTKLAMPRIGCGLDGLRWPSVFHLLTEVFENCGMEITIYSIPDMKRKSVTPNLNRSRENFRKFFEPNRPYSLPESTMHSKRKFHTDSAEEDFETPKRRKLMTGSPHKSKFVRGGDFDARSPPKKKSSANRSSETSLSLIHRKVDLGHDFLDAETLSSFSGDCPFQSSPMKRNMTVSSQDRKFTADGDFNARSPSKKKPSGFLSSETSFSVNLRETDLEYDTFDIETLNSFSRDCPFLSSPKKRNSLLSPQTNYNLDSRKYDTSMLPAIPFLCEKDQDESNKTQNPDFSLEGSVYSSKISKRHSKYSKKLDKHSTSVKEDRKVYYSSSDQEEELSKENSRYLRDHKRAKSVSSSPDREYKKVTTPPSSSSKKHKRRSSPKSHSEEKYKKERKLRSTSKSHSEEKVKRESRRSSFKSHREEKASKEKRRSSSKSRCEEKSKKKKRRSSSKSRSQVKVKEEKKRSSKYSSEEKLQQEEYRSYSTAIKQPLDSDSSESSQAKPQIVSERFPSFNKKRPSEDISDFSDESVEIKPITLNGIFQRDNSNRPPSKSYLDLPSDEEEAVYRRETKKGRLASPLKRSPLKHSRRREKPQEDSSMDSYSKGRLGEIARTPNKEDDSLYKKVKTTPDKPFRKPRNSDAGRMYSDKETSSVSVKQRLSLSR</sequence>
<proteinExistence type="predicted"/>
<dbReference type="RefSeq" id="XP_034247461.1">
    <property type="nucleotide sequence ID" value="XM_034391570.1"/>
</dbReference>
<dbReference type="SMART" id="SM00506">
    <property type="entry name" value="A1pp"/>
    <property type="match status" value="1"/>
</dbReference>
<evidence type="ECO:0000313" key="3">
    <source>
        <dbReference type="Proteomes" id="UP000515158"/>
    </source>
</evidence>
<dbReference type="GO" id="GO:0140291">
    <property type="term" value="P:peptidyl-glutamate ADP-deribosylation"/>
    <property type="evidence" value="ECO:0007669"/>
    <property type="project" value="TreeGrafter"/>
</dbReference>
<feature type="region of interest" description="Disordered" evidence="1">
    <location>
        <begin position="209"/>
        <end position="279"/>
    </location>
</feature>
<reference evidence="4" key="1">
    <citation type="submission" date="2025-08" db="UniProtKB">
        <authorList>
            <consortium name="RefSeq"/>
        </authorList>
    </citation>
    <scope>IDENTIFICATION</scope>
    <source>
        <tissue evidence="4">Total insect</tissue>
    </source>
</reference>